<feature type="chain" id="PRO_5042295829" evidence="2">
    <location>
        <begin position="26"/>
        <end position="100"/>
    </location>
</feature>
<accession>A0AAD8FYK1</accession>
<dbReference type="AlphaFoldDB" id="A0AAD8FYK1"/>
<keyword evidence="4" id="KW-1185">Reference proteome</keyword>
<evidence type="ECO:0000256" key="2">
    <source>
        <dbReference type="SAM" id="SignalP"/>
    </source>
</evidence>
<keyword evidence="2" id="KW-0732">Signal</keyword>
<dbReference type="Proteomes" id="UP001230051">
    <property type="component" value="Unassembled WGS sequence"/>
</dbReference>
<gene>
    <name evidence="3" type="ORF">AOXY_G23557</name>
</gene>
<reference evidence="3" key="1">
    <citation type="submission" date="2022-02" db="EMBL/GenBank/DDBJ databases">
        <title>Atlantic sturgeon de novo genome assembly.</title>
        <authorList>
            <person name="Stock M."/>
            <person name="Klopp C."/>
            <person name="Guiguen Y."/>
            <person name="Cabau C."/>
            <person name="Parinello H."/>
            <person name="Santidrian Yebra-Pimentel E."/>
            <person name="Kuhl H."/>
            <person name="Dirks R.P."/>
            <person name="Guessner J."/>
            <person name="Wuertz S."/>
            <person name="Du K."/>
            <person name="Schartl M."/>
        </authorList>
    </citation>
    <scope>NUCLEOTIDE SEQUENCE</scope>
    <source>
        <strain evidence="3">STURGEONOMICS-FGT-2020</strain>
        <tissue evidence="3">Whole blood</tissue>
    </source>
</reference>
<feature type="signal peptide" evidence="2">
    <location>
        <begin position="1"/>
        <end position="25"/>
    </location>
</feature>
<proteinExistence type="predicted"/>
<sequence length="100" mass="10662">MALSALKMALPLLVMLLTVYITSEAAGMKKSTAAEFLSKGREKSSSECYEAGCSNEESESEELLESQSVNEETQHSKTDGGPKPGQQQKPEGDTDEGSGM</sequence>
<feature type="region of interest" description="Disordered" evidence="1">
    <location>
        <begin position="37"/>
        <end position="100"/>
    </location>
</feature>
<evidence type="ECO:0000313" key="4">
    <source>
        <dbReference type="Proteomes" id="UP001230051"/>
    </source>
</evidence>
<organism evidence="3 4">
    <name type="scientific">Acipenser oxyrinchus oxyrinchus</name>
    <dbReference type="NCBI Taxonomy" id="40147"/>
    <lineage>
        <taxon>Eukaryota</taxon>
        <taxon>Metazoa</taxon>
        <taxon>Chordata</taxon>
        <taxon>Craniata</taxon>
        <taxon>Vertebrata</taxon>
        <taxon>Euteleostomi</taxon>
        <taxon>Actinopterygii</taxon>
        <taxon>Chondrostei</taxon>
        <taxon>Acipenseriformes</taxon>
        <taxon>Acipenseridae</taxon>
        <taxon>Acipenser</taxon>
    </lineage>
</organism>
<comment type="caution">
    <text evidence="3">The sequence shown here is derived from an EMBL/GenBank/DDBJ whole genome shotgun (WGS) entry which is preliminary data.</text>
</comment>
<evidence type="ECO:0000256" key="1">
    <source>
        <dbReference type="SAM" id="MobiDB-lite"/>
    </source>
</evidence>
<name>A0AAD8FYK1_ACIOX</name>
<dbReference type="EMBL" id="JAGXEW010000024">
    <property type="protein sequence ID" value="KAK1158581.1"/>
    <property type="molecule type" value="Genomic_DNA"/>
</dbReference>
<protein>
    <submittedName>
        <fullName evidence="3">Uncharacterized protein</fullName>
    </submittedName>
</protein>
<evidence type="ECO:0000313" key="3">
    <source>
        <dbReference type="EMBL" id="KAK1158581.1"/>
    </source>
</evidence>